<dbReference type="EMBL" id="ML986695">
    <property type="protein sequence ID" value="KAF2259907.1"/>
    <property type="molecule type" value="Genomic_DNA"/>
</dbReference>
<keyword evidence="2" id="KW-1185">Reference proteome</keyword>
<name>A0A9P4K235_9PLEO</name>
<proteinExistence type="predicted"/>
<protein>
    <submittedName>
        <fullName evidence="1">Uncharacterized protein</fullName>
    </submittedName>
</protein>
<gene>
    <name evidence="1" type="ORF">CC78DRAFT_585419</name>
</gene>
<dbReference type="AlphaFoldDB" id="A0A9P4K235"/>
<evidence type="ECO:0000313" key="1">
    <source>
        <dbReference type="EMBL" id="KAF2259907.1"/>
    </source>
</evidence>
<accession>A0A9P4K235</accession>
<dbReference type="Proteomes" id="UP000800093">
    <property type="component" value="Unassembled WGS sequence"/>
</dbReference>
<organism evidence="1 2">
    <name type="scientific">Lojkania enalia</name>
    <dbReference type="NCBI Taxonomy" id="147567"/>
    <lineage>
        <taxon>Eukaryota</taxon>
        <taxon>Fungi</taxon>
        <taxon>Dikarya</taxon>
        <taxon>Ascomycota</taxon>
        <taxon>Pezizomycotina</taxon>
        <taxon>Dothideomycetes</taxon>
        <taxon>Pleosporomycetidae</taxon>
        <taxon>Pleosporales</taxon>
        <taxon>Pleosporales incertae sedis</taxon>
        <taxon>Lojkania</taxon>
    </lineage>
</organism>
<sequence>MVLLWYYNCAAPQLLRSLFRHPYLRRLDRQQQVSLRLVDARLMVSVSGPAACCLSERPPYLLHDDATQVVEEHSVLIGAHVVQDASLEEEIKDQGVEQEADVGLVFLPNNAKRFIRGTPSKMLPRMMRVLTLACPSILMTTLGPFASNRQKKVQT</sequence>
<comment type="caution">
    <text evidence="1">The sequence shown here is derived from an EMBL/GenBank/DDBJ whole genome shotgun (WGS) entry which is preliminary data.</text>
</comment>
<evidence type="ECO:0000313" key="2">
    <source>
        <dbReference type="Proteomes" id="UP000800093"/>
    </source>
</evidence>
<reference evidence="2" key="1">
    <citation type="journal article" date="2020" name="Stud. Mycol.">
        <title>101 Dothideomycetes genomes: A test case for predicting lifestyles and emergence of pathogens.</title>
        <authorList>
            <person name="Haridas S."/>
            <person name="Albert R."/>
            <person name="Binder M."/>
            <person name="Bloem J."/>
            <person name="LaButti K."/>
            <person name="Salamov A."/>
            <person name="Andreopoulos B."/>
            <person name="Baker S."/>
            <person name="Barry K."/>
            <person name="Bills G."/>
            <person name="Bluhm B."/>
            <person name="Cannon C."/>
            <person name="Castanera R."/>
            <person name="Culley D."/>
            <person name="Daum C."/>
            <person name="Ezra D."/>
            <person name="Gonzalez J."/>
            <person name="Henrissat B."/>
            <person name="Kuo A."/>
            <person name="Liang C."/>
            <person name="Lipzen A."/>
            <person name="Lutzoni F."/>
            <person name="Magnuson J."/>
            <person name="Mondo S."/>
            <person name="Nolan M."/>
            <person name="Ohm R."/>
            <person name="Pangilinan J."/>
            <person name="Park H.-J."/>
            <person name="Ramirez L."/>
            <person name="Alfaro M."/>
            <person name="Sun H."/>
            <person name="Tritt A."/>
            <person name="Yoshinaga Y."/>
            <person name="Zwiers L.-H."/>
            <person name="Turgeon B."/>
            <person name="Goodwin S."/>
            <person name="Spatafora J."/>
            <person name="Crous P."/>
            <person name="Grigoriev I."/>
        </authorList>
    </citation>
    <scope>NUCLEOTIDE SEQUENCE [LARGE SCALE GENOMIC DNA]</scope>
    <source>
        <strain evidence="2">CBS 304.66</strain>
    </source>
</reference>